<keyword evidence="3" id="KW-1185">Reference proteome</keyword>
<feature type="region of interest" description="Disordered" evidence="1">
    <location>
        <begin position="31"/>
        <end position="57"/>
    </location>
</feature>
<dbReference type="WBParaSite" id="GPUH_0002596101-mRNA-1">
    <property type="protein sequence ID" value="GPUH_0002596101-mRNA-1"/>
    <property type="gene ID" value="GPUH_0002596101"/>
</dbReference>
<accession>A0A183EY90</accession>
<protein>
    <submittedName>
        <fullName evidence="4">Transcriptional regulator</fullName>
    </submittedName>
</protein>
<name>A0A183EY90_9BILA</name>
<organism evidence="4">
    <name type="scientific">Gongylonema pulchrum</name>
    <dbReference type="NCBI Taxonomy" id="637853"/>
    <lineage>
        <taxon>Eukaryota</taxon>
        <taxon>Metazoa</taxon>
        <taxon>Ecdysozoa</taxon>
        <taxon>Nematoda</taxon>
        <taxon>Chromadorea</taxon>
        <taxon>Rhabditida</taxon>
        <taxon>Spirurina</taxon>
        <taxon>Spiruromorpha</taxon>
        <taxon>Spiruroidea</taxon>
        <taxon>Gongylonematidae</taxon>
        <taxon>Gongylonema</taxon>
    </lineage>
</organism>
<proteinExistence type="predicted"/>
<evidence type="ECO:0000313" key="3">
    <source>
        <dbReference type="Proteomes" id="UP000271098"/>
    </source>
</evidence>
<dbReference type="EMBL" id="UYRT01107626">
    <property type="protein sequence ID" value="VDN44869.1"/>
    <property type="molecule type" value="Genomic_DNA"/>
</dbReference>
<gene>
    <name evidence="2" type="ORF">GPUH_LOCUS25932</name>
</gene>
<evidence type="ECO:0000313" key="2">
    <source>
        <dbReference type="EMBL" id="VDN44869.1"/>
    </source>
</evidence>
<reference evidence="4" key="1">
    <citation type="submission" date="2016-06" db="UniProtKB">
        <authorList>
            <consortium name="WormBaseParasite"/>
        </authorList>
    </citation>
    <scope>IDENTIFICATION</scope>
</reference>
<evidence type="ECO:0000256" key="1">
    <source>
        <dbReference type="SAM" id="MobiDB-lite"/>
    </source>
</evidence>
<evidence type="ECO:0000313" key="4">
    <source>
        <dbReference type="WBParaSite" id="GPUH_0002596101-mRNA-1"/>
    </source>
</evidence>
<reference evidence="2 3" key="2">
    <citation type="submission" date="2018-11" db="EMBL/GenBank/DDBJ databases">
        <authorList>
            <consortium name="Pathogen Informatics"/>
        </authorList>
    </citation>
    <scope>NUCLEOTIDE SEQUENCE [LARGE SCALE GENOMIC DNA]</scope>
</reference>
<dbReference type="AlphaFoldDB" id="A0A183EY90"/>
<sequence>MSQTEKQLREQQERDIREEKRALLKRRLKDFVQNADSKRPVTSYLQTPIPPHRNGKK</sequence>
<dbReference type="Proteomes" id="UP000271098">
    <property type="component" value="Unassembled WGS sequence"/>
</dbReference>